<dbReference type="InterPro" id="IPR020904">
    <property type="entry name" value="Sc_DH/Rdtase_CS"/>
</dbReference>
<proteinExistence type="inferred from homology"/>
<dbReference type="PANTHER" id="PTHR42879">
    <property type="entry name" value="3-OXOACYL-(ACYL-CARRIER-PROTEIN) REDUCTASE"/>
    <property type="match status" value="1"/>
</dbReference>
<dbReference type="InterPro" id="IPR036291">
    <property type="entry name" value="NAD(P)-bd_dom_sf"/>
</dbReference>
<reference evidence="5 6" key="1">
    <citation type="submission" date="2023-07" db="EMBL/GenBank/DDBJ databases">
        <title>Sequencing the genomes of 1000 actinobacteria strains.</title>
        <authorList>
            <person name="Klenk H.-P."/>
        </authorList>
    </citation>
    <scope>NUCLEOTIDE SEQUENCE [LARGE SCALE GENOMIC DNA]</scope>
    <source>
        <strain evidence="5 6">DSM 45805</strain>
    </source>
</reference>
<accession>A0ABU0F5B4</accession>
<dbReference type="Pfam" id="PF00106">
    <property type="entry name" value="adh_short"/>
    <property type="match status" value="1"/>
</dbReference>
<evidence type="ECO:0000313" key="5">
    <source>
        <dbReference type="EMBL" id="MDQ0382722.1"/>
    </source>
</evidence>
<protein>
    <submittedName>
        <fullName evidence="5">NAD(P)-dependent dehydrogenase (Short-subunit alcohol dehydrogenase family)</fullName>
    </submittedName>
</protein>
<dbReference type="SUPFAM" id="SSF51735">
    <property type="entry name" value="NAD(P)-binding Rossmann-fold domains"/>
    <property type="match status" value="1"/>
</dbReference>
<dbReference type="Proteomes" id="UP001229651">
    <property type="component" value="Unassembled WGS sequence"/>
</dbReference>
<evidence type="ECO:0000256" key="1">
    <source>
        <dbReference type="ARBA" id="ARBA00006484"/>
    </source>
</evidence>
<feature type="region of interest" description="Disordered" evidence="3">
    <location>
        <begin position="239"/>
        <end position="264"/>
    </location>
</feature>
<dbReference type="InterPro" id="IPR057326">
    <property type="entry name" value="KR_dom"/>
</dbReference>
<keyword evidence="6" id="KW-1185">Reference proteome</keyword>
<dbReference type="Gene3D" id="3.40.50.720">
    <property type="entry name" value="NAD(P)-binding Rossmann-like Domain"/>
    <property type="match status" value="1"/>
</dbReference>
<dbReference type="PRINTS" id="PR00080">
    <property type="entry name" value="SDRFAMILY"/>
</dbReference>
<evidence type="ECO:0000256" key="3">
    <source>
        <dbReference type="SAM" id="MobiDB-lite"/>
    </source>
</evidence>
<gene>
    <name evidence="5" type="ORF">FB470_006716</name>
</gene>
<organism evidence="5 6">
    <name type="scientific">Amycolatopsis thermophila</name>
    <dbReference type="NCBI Taxonomy" id="206084"/>
    <lineage>
        <taxon>Bacteria</taxon>
        <taxon>Bacillati</taxon>
        <taxon>Actinomycetota</taxon>
        <taxon>Actinomycetes</taxon>
        <taxon>Pseudonocardiales</taxon>
        <taxon>Pseudonocardiaceae</taxon>
        <taxon>Amycolatopsis</taxon>
    </lineage>
</organism>
<sequence>MTRVALVTGGAGGIGSAITRALAADGLAVAVTFASNPGRADKLVDELRRGGGRAVAIRCDVGDAASVDECVSAVESELGTPQVLVNNAGVRAVGASHRFTDEDWDASIATNLTGVFAMTKRVLPGMASTGWGRVISISSPAGSIPLPGSALYGVTKAGVNQLSRVLAQEVAPDGVTVNVVSPGIVLTDMTSGMGEHLENTLSAQSNPRTVEPGEVASVVAFLAREEAAMVNGQVIAVDGGGPLAVPRPRPRKVRQSAASEGKQG</sequence>
<evidence type="ECO:0000313" key="6">
    <source>
        <dbReference type="Proteomes" id="UP001229651"/>
    </source>
</evidence>
<dbReference type="InterPro" id="IPR050259">
    <property type="entry name" value="SDR"/>
</dbReference>
<dbReference type="EMBL" id="JAUSUT010000001">
    <property type="protein sequence ID" value="MDQ0382722.1"/>
    <property type="molecule type" value="Genomic_DNA"/>
</dbReference>
<evidence type="ECO:0000259" key="4">
    <source>
        <dbReference type="SMART" id="SM00822"/>
    </source>
</evidence>
<evidence type="ECO:0000256" key="2">
    <source>
        <dbReference type="RuleBase" id="RU000363"/>
    </source>
</evidence>
<dbReference type="PROSITE" id="PS00061">
    <property type="entry name" value="ADH_SHORT"/>
    <property type="match status" value="1"/>
</dbReference>
<comment type="similarity">
    <text evidence="1 2">Belongs to the short-chain dehydrogenases/reductases (SDR) family.</text>
</comment>
<dbReference type="PRINTS" id="PR00081">
    <property type="entry name" value="GDHRDH"/>
</dbReference>
<comment type="caution">
    <text evidence="5">The sequence shown here is derived from an EMBL/GenBank/DDBJ whole genome shotgun (WGS) entry which is preliminary data.</text>
</comment>
<feature type="domain" description="Ketoreductase" evidence="4">
    <location>
        <begin position="3"/>
        <end position="183"/>
    </location>
</feature>
<dbReference type="SMART" id="SM00822">
    <property type="entry name" value="PKS_KR"/>
    <property type="match status" value="1"/>
</dbReference>
<name>A0ABU0F5B4_9PSEU</name>
<dbReference type="PANTHER" id="PTHR42879:SF2">
    <property type="entry name" value="3-OXOACYL-[ACYL-CARRIER-PROTEIN] REDUCTASE FABG"/>
    <property type="match status" value="1"/>
</dbReference>
<dbReference type="InterPro" id="IPR002347">
    <property type="entry name" value="SDR_fam"/>
</dbReference>
<dbReference type="RefSeq" id="WP_306998146.1">
    <property type="nucleotide sequence ID" value="NZ_JAUSUT010000001.1"/>
</dbReference>